<dbReference type="SUPFAM" id="SSF47384">
    <property type="entry name" value="Homodimeric domain of signal transducing histidine kinase"/>
    <property type="match status" value="1"/>
</dbReference>
<name>A0A0R3AFL6_9PSED</name>
<dbReference type="SMART" id="SM00062">
    <property type="entry name" value="PBPb"/>
    <property type="match status" value="1"/>
</dbReference>
<dbReference type="GO" id="GO:0005886">
    <property type="term" value="C:plasma membrane"/>
    <property type="evidence" value="ECO:0007669"/>
    <property type="project" value="UniProtKB-SubCell"/>
</dbReference>
<evidence type="ECO:0000256" key="1">
    <source>
        <dbReference type="ARBA" id="ARBA00000085"/>
    </source>
</evidence>
<dbReference type="PROSITE" id="PS50109">
    <property type="entry name" value="HIS_KIN"/>
    <property type="match status" value="1"/>
</dbReference>
<comment type="catalytic activity">
    <reaction evidence="1">
        <text>ATP + protein L-histidine = ADP + protein N-phospho-L-histidine.</text>
        <dbReference type="EC" id="2.7.13.3"/>
    </reaction>
</comment>
<evidence type="ECO:0000256" key="4">
    <source>
        <dbReference type="ARBA" id="ARBA00022475"/>
    </source>
</evidence>
<dbReference type="InterPro" id="IPR005467">
    <property type="entry name" value="His_kinase_dom"/>
</dbReference>
<feature type="domain" description="Histidine kinase" evidence="15">
    <location>
        <begin position="317"/>
        <end position="536"/>
    </location>
</feature>
<evidence type="ECO:0000259" key="16">
    <source>
        <dbReference type="PROSITE" id="PS50110"/>
    </source>
</evidence>
<keyword evidence="9 17" id="KW-0418">Kinase</keyword>
<keyword evidence="11" id="KW-1133">Transmembrane helix</keyword>
<dbReference type="Gene3D" id="3.30.565.10">
    <property type="entry name" value="Histidine kinase-like ATPase, C-terminal domain"/>
    <property type="match status" value="1"/>
</dbReference>
<evidence type="ECO:0000256" key="2">
    <source>
        <dbReference type="ARBA" id="ARBA00004429"/>
    </source>
</evidence>
<dbReference type="Pfam" id="PF00497">
    <property type="entry name" value="SBP_bac_3"/>
    <property type="match status" value="1"/>
</dbReference>
<dbReference type="EMBL" id="JYLN01000010">
    <property type="protein sequence ID" value="KRP69691.1"/>
    <property type="molecule type" value="Genomic_DNA"/>
</dbReference>
<dbReference type="Pfam" id="PF00512">
    <property type="entry name" value="HisKA"/>
    <property type="match status" value="1"/>
</dbReference>
<keyword evidence="8" id="KW-0812">Transmembrane</keyword>
<comment type="subcellular location">
    <subcellularLocation>
        <location evidence="2">Cell inner membrane</location>
        <topology evidence="2">Multi-pass membrane protein</topology>
    </subcellularLocation>
</comment>
<dbReference type="PRINTS" id="PR00344">
    <property type="entry name" value="BCTRLSENSOR"/>
</dbReference>
<dbReference type="PANTHER" id="PTHR43047">
    <property type="entry name" value="TWO-COMPONENT HISTIDINE PROTEIN KINASE"/>
    <property type="match status" value="1"/>
</dbReference>
<evidence type="ECO:0000256" key="9">
    <source>
        <dbReference type="ARBA" id="ARBA00022777"/>
    </source>
</evidence>
<dbReference type="InterPro" id="IPR001789">
    <property type="entry name" value="Sig_transdc_resp-reg_receiver"/>
</dbReference>
<reference evidence="17 18" key="1">
    <citation type="submission" date="2015-02" db="EMBL/GenBank/DDBJ databases">
        <title>Two Pseudomonas sp. nov., isolated from raw milk.</title>
        <authorList>
            <person name="Wenning M."/>
            <person name="von Neubeck M."/>
            <person name="Huptas C."/>
            <person name="Scherer S."/>
        </authorList>
    </citation>
    <scope>NUCLEOTIDE SEQUENCE [LARGE SCALE GENOMIC DNA]</scope>
    <source>
        <strain evidence="17 18">DSM 29164</strain>
    </source>
</reference>
<evidence type="ECO:0000256" key="3">
    <source>
        <dbReference type="ARBA" id="ARBA00012438"/>
    </source>
</evidence>
<dbReference type="InterPro" id="IPR036641">
    <property type="entry name" value="HPT_dom_sf"/>
</dbReference>
<accession>A0A0R3AFL6</accession>
<dbReference type="CDD" id="cd01007">
    <property type="entry name" value="PBP2_BvgS_HisK_like"/>
    <property type="match status" value="1"/>
</dbReference>
<keyword evidence="4" id="KW-1003">Cell membrane</keyword>
<dbReference type="CDD" id="cd00082">
    <property type="entry name" value="HisKA"/>
    <property type="match status" value="1"/>
</dbReference>
<proteinExistence type="predicted"/>
<evidence type="ECO:0000256" key="12">
    <source>
        <dbReference type="ARBA" id="ARBA00023012"/>
    </source>
</evidence>
<dbReference type="Gene3D" id="1.20.120.160">
    <property type="entry name" value="HPT domain"/>
    <property type="match status" value="1"/>
</dbReference>
<evidence type="ECO:0000313" key="17">
    <source>
        <dbReference type="EMBL" id="KRP69691.1"/>
    </source>
</evidence>
<dbReference type="InterPro" id="IPR003594">
    <property type="entry name" value="HATPase_dom"/>
</dbReference>
<dbReference type="SMART" id="SM00387">
    <property type="entry name" value="HATPase_c"/>
    <property type="match status" value="1"/>
</dbReference>
<dbReference type="OrthoDB" id="9797243at2"/>
<dbReference type="SMART" id="SM00388">
    <property type="entry name" value="HisKA"/>
    <property type="match status" value="1"/>
</dbReference>
<dbReference type="SUPFAM" id="SSF52172">
    <property type="entry name" value="CheY-like"/>
    <property type="match status" value="1"/>
</dbReference>
<keyword evidence="7" id="KW-0808">Transferase</keyword>
<evidence type="ECO:0000256" key="10">
    <source>
        <dbReference type="ARBA" id="ARBA00022840"/>
    </source>
</evidence>
<evidence type="ECO:0000256" key="8">
    <source>
        <dbReference type="ARBA" id="ARBA00022692"/>
    </source>
</evidence>
<feature type="modified residue" description="4-aspartylphosphate" evidence="14">
    <location>
        <position position="608"/>
    </location>
</feature>
<dbReference type="SUPFAM" id="SSF55874">
    <property type="entry name" value="ATPase domain of HSP90 chaperone/DNA topoisomerase II/histidine kinase"/>
    <property type="match status" value="1"/>
</dbReference>
<dbReference type="GO" id="GO:0000155">
    <property type="term" value="F:phosphorelay sensor kinase activity"/>
    <property type="evidence" value="ECO:0007669"/>
    <property type="project" value="InterPro"/>
</dbReference>
<organism evidence="17 18">
    <name type="scientific">Pseudomonas paralactis</name>
    <dbReference type="NCBI Taxonomy" id="1615673"/>
    <lineage>
        <taxon>Bacteria</taxon>
        <taxon>Pseudomonadati</taxon>
        <taxon>Pseudomonadota</taxon>
        <taxon>Gammaproteobacteria</taxon>
        <taxon>Pseudomonadales</taxon>
        <taxon>Pseudomonadaceae</taxon>
        <taxon>Pseudomonas</taxon>
    </lineage>
</organism>
<dbReference type="InterPro" id="IPR036890">
    <property type="entry name" value="HATPase_C_sf"/>
</dbReference>
<dbReference type="Gene3D" id="1.10.287.130">
    <property type="match status" value="1"/>
</dbReference>
<evidence type="ECO:0000259" key="15">
    <source>
        <dbReference type="PROSITE" id="PS50109"/>
    </source>
</evidence>
<dbReference type="Pfam" id="PF01627">
    <property type="entry name" value="Hpt"/>
    <property type="match status" value="1"/>
</dbReference>
<evidence type="ECO:0000256" key="13">
    <source>
        <dbReference type="ARBA" id="ARBA00023136"/>
    </source>
</evidence>
<keyword evidence="5" id="KW-0997">Cell inner membrane</keyword>
<protein>
    <recommendedName>
        <fullName evidence="3">histidine kinase</fullName>
        <ecNumber evidence="3">2.7.13.3</ecNumber>
    </recommendedName>
</protein>
<dbReference type="InterPro" id="IPR008207">
    <property type="entry name" value="Sig_transdc_His_kin_Hpt_dom"/>
</dbReference>
<dbReference type="Gene3D" id="3.40.190.10">
    <property type="entry name" value="Periplasmic binding protein-like II"/>
    <property type="match status" value="2"/>
</dbReference>
<dbReference type="CDD" id="cd16922">
    <property type="entry name" value="HATPase_EvgS-ArcB-TorS-like"/>
    <property type="match status" value="1"/>
</dbReference>
<evidence type="ECO:0000256" key="5">
    <source>
        <dbReference type="ARBA" id="ARBA00022519"/>
    </source>
</evidence>
<keyword evidence="12" id="KW-0902">Two-component regulatory system</keyword>
<dbReference type="EC" id="2.7.13.3" evidence="3"/>
<evidence type="ECO:0000256" key="11">
    <source>
        <dbReference type="ARBA" id="ARBA00022989"/>
    </source>
</evidence>
<evidence type="ECO:0000256" key="14">
    <source>
        <dbReference type="PROSITE-ProRule" id="PRU00169"/>
    </source>
</evidence>
<comment type="caution">
    <text evidence="17">The sequence shown here is derived from an EMBL/GenBank/DDBJ whole genome shotgun (WGS) entry which is preliminary data.</text>
</comment>
<dbReference type="Gene3D" id="3.40.50.2300">
    <property type="match status" value="1"/>
</dbReference>
<feature type="domain" description="Response regulatory" evidence="16">
    <location>
        <begin position="559"/>
        <end position="678"/>
    </location>
</feature>
<evidence type="ECO:0000256" key="7">
    <source>
        <dbReference type="ARBA" id="ARBA00022679"/>
    </source>
</evidence>
<dbReference type="PROSITE" id="PS50110">
    <property type="entry name" value="RESPONSE_REGULATORY"/>
    <property type="match status" value="1"/>
</dbReference>
<dbReference type="Pfam" id="PF00072">
    <property type="entry name" value="Response_reg"/>
    <property type="match status" value="1"/>
</dbReference>
<evidence type="ECO:0000313" key="18">
    <source>
        <dbReference type="Proteomes" id="UP000050852"/>
    </source>
</evidence>
<gene>
    <name evidence="17" type="ORF">TX23_22655</name>
</gene>
<dbReference type="InterPro" id="IPR004358">
    <property type="entry name" value="Sig_transdc_His_kin-like_C"/>
</dbReference>
<keyword evidence="13" id="KW-0472">Membrane</keyword>
<dbReference type="SUPFAM" id="SSF53850">
    <property type="entry name" value="Periplasmic binding protein-like II"/>
    <property type="match status" value="1"/>
</dbReference>
<dbReference type="PANTHER" id="PTHR43047:SF64">
    <property type="entry name" value="HISTIDINE KINASE CONTAINING CHEY-HOMOLOGOUS RECEIVER DOMAIN AND PAS DOMAIN-RELATED"/>
    <property type="match status" value="1"/>
</dbReference>
<keyword evidence="10" id="KW-0547">Nucleotide-binding</keyword>
<evidence type="ECO:0000256" key="6">
    <source>
        <dbReference type="ARBA" id="ARBA00022553"/>
    </source>
</evidence>
<dbReference type="InterPro" id="IPR001638">
    <property type="entry name" value="Solute-binding_3/MltF_N"/>
</dbReference>
<dbReference type="Pfam" id="PF02518">
    <property type="entry name" value="HATPase_c"/>
    <property type="match status" value="1"/>
</dbReference>
<dbReference type="Proteomes" id="UP000050852">
    <property type="component" value="Unassembled WGS sequence"/>
</dbReference>
<sequence length="795" mass="86764">MKTGLCAVALWSLLIMLVPGVRAGPVELSAEQKQWIQTHPVLRVGVVEDLIPFEYMDAGVLHGRSSEYLQVVTAATGLQFTYLPGKTPAEREDMLLGGQVDLLSSYLRFRSEPTTKELQTLTYESTSPIIVTRVDSPDVFDIDQLQGKTVAIPDVTYYEQIFRRRGVKANLKKSASALEILTRVENGSADAAIASAMFLTPYLYQRFQGILEVSGVLGSQVLDVSIATRTDQVMLYSILEKVFASISVEQRNTLYGRWYQDLNLNIPSLPSIAAHYSHVLILGTLVLVSLCALVYRGQRQRHLAVLGEQEKTMFLAVMGHEIRSPMNAVLAAMELLGHTRLNQQQRHLANLANSGVNALARLLDDVLDRPGSVAKLPGLAFEAIDVSALVQGVIGLHRLRAREKNLSLNSHIQAQLPLLLLDSSRLTQIFHNLISNAIKFTDTGSVDIDVALATLPDGSPQLQIEVRDSGVGISEAMQAALFQPYAQARESSRRTGGTGLGLMICRQLVDLMHGTLTLTSEQGTGTTVTIHLPVSIGEQAPVLLAQAAPSTQPTTSGLQILVVEDTYANQEVLRAQISAFDCQPVIAADAAQAWLLFRETVYDLVLMDCDLPDEDGYGLVRRLRALEIQLGRARSPIIAISALTGDRHLQRCIEAGMDATLSKPIRLGQLSEVIERWCGVKLAAPSTSLMAPLLDLASINREMAGDLANLVKAVALCDRASAQHVAHRLHGAALIMEWSALAQAAEYMERLLYGEHEWGAVHAQALQPLLQHWAALSGDTVLDVLPATRVQRTAR</sequence>
<dbReference type="FunFam" id="3.30.565.10:FF:000010">
    <property type="entry name" value="Sensor histidine kinase RcsC"/>
    <property type="match status" value="1"/>
</dbReference>
<dbReference type="AlphaFoldDB" id="A0A0R3AFL6"/>
<dbReference type="SUPFAM" id="SSF47226">
    <property type="entry name" value="Histidine-containing phosphotransfer domain, HPT domain"/>
    <property type="match status" value="1"/>
</dbReference>
<dbReference type="InterPro" id="IPR036097">
    <property type="entry name" value="HisK_dim/P_sf"/>
</dbReference>
<dbReference type="InterPro" id="IPR003661">
    <property type="entry name" value="HisK_dim/P_dom"/>
</dbReference>
<dbReference type="PATRIC" id="fig|1615673.3.peg.131"/>
<dbReference type="CDD" id="cd17546">
    <property type="entry name" value="REC_hyHK_CKI1_RcsC-like"/>
    <property type="match status" value="1"/>
</dbReference>
<dbReference type="SMART" id="SM00448">
    <property type="entry name" value="REC"/>
    <property type="match status" value="1"/>
</dbReference>
<keyword evidence="10" id="KW-0067">ATP-binding</keyword>
<keyword evidence="6 14" id="KW-0597">Phosphoprotein</keyword>
<dbReference type="InterPro" id="IPR011006">
    <property type="entry name" value="CheY-like_superfamily"/>
</dbReference>